<proteinExistence type="predicted"/>
<dbReference type="AlphaFoldDB" id="H7ELZ7"/>
<evidence type="ECO:0000313" key="1">
    <source>
        <dbReference type="EMBL" id="EIC01405.1"/>
    </source>
</evidence>
<dbReference type="STRING" id="907348.TresaDRAFT_1297"/>
<evidence type="ECO:0000313" key="2">
    <source>
        <dbReference type="Proteomes" id="UP000003571"/>
    </source>
</evidence>
<reference evidence="1 2" key="1">
    <citation type="submission" date="2011-09" db="EMBL/GenBank/DDBJ databases">
        <title>The draft genome of Treponema saccharophilum DSM 2985.</title>
        <authorList>
            <consortium name="US DOE Joint Genome Institute (JGI-PGF)"/>
            <person name="Lucas S."/>
            <person name="Copeland A."/>
            <person name="Lapidus A."/>
            <person name="Glavina del Rio T."/>
            <person name="Dalin E."/>
            <person name="Tice H."/>
            <person name="Bruce D."/>
            <person name="Goodwin L."/>
            <person name="Pitluck S."/>
            <person name="Peters L."/>
            <person name="Kyrpides N."/>
            <person name="Mavromatis K."/>
            <person name="Ivanova N."/>
            <person name="Markowitz V."/>
            <person name="Cheng J.-F."/>
            <person name="Hugenholtz P."/>
            <person name="Woyke T."/>
            <person name="Wu D."/>
            <person name="Gronow S."/>
            <person name="Wellnitz S."/>
            <person name="Brambilla E."/>
            <person name="Klenk H.-P."/>
            <person name="Eisen J.A."/>
        </authorList>
    </citation>
    <scope>NUCLEOTIDE SEQUENCE [LARGE SCALE GENOMIC DNA]</scope>
    <source>
        <strain evidence="1 2">DSM 2985</strain>
    </source>
</reference>
<name>H7ELZ7_9SPIR</name>
<dbReference type="PATRIC" id="fig|907348.3.peg.1947"/>
<sequence>MGKFIYTIEKLNNNGHIWIYKNDGNCEKSEQGIMLSFTNEQDLLNALTEFKKSGIWIVEDDS</sequence>
<organism evidence="1 2">
    <name type="scientific">Treponema saccharophilum DSM 2985</name>
    <dbReference type="NCBI Taxonomy" id="907348"/>
    <lineage>
        <taxon>Bacteria</taxon>
        <taxon>Pseudomonadati</taxon>
        <taxon>Spirochaetota</taxon>
        <taxon>Spirochaetia</taxon>
        <taxon>Spirochaetales</taxon>
        <taxon>Treponemataceae</taxon>
        <taxon>Treponema</taxon>
    </lineage>
</organism>
<gene>
    <name evidence="1" type="ORF">TresaDRAFT_1297</name>
</gene>
<accession>H7ELZ7</accession>
<dbReference type="Proteomes" id="UP000003571">
    <property type="component" value="Unassembled WGS sequence"/>
</dbReference>
<comment type="caution">
    <text evidence="1">The sequence shown here is derived from an EMBL/GenBank/DDBJ whole genome shotgun (WGS) entry which is preliminary data.</text>
</comment>
<dbReference type="RefSeq" id="WP_002705140.1">
    <property type="nucleotide sequence ID" value="NZ_AGRW01000050.1"/>
</dbReference>
<dbReference type="EMBL" id="AGRW01000050">
    <property type="protein sequence ID" value="EIC01405.1"/>
    <property type="molecule type" value="Genomic_DNA"/>
</dbReference>
<protein>
    <submittedName>
        <fullName evidence="1">Uncharacterized protein</fullName>
    </submittedName>
</protein>
<keyword evidence="2" id="KW-1185">Reference proteome</keyword>